<gene>
    <name evidence="9" type="ORF">GCM10009115_17620</name>
</gene>
<dbReference type="PIRSF" id="PIRSF500134">
    <property type="entry name" value="UDPglc_DH_bac"/>
    <property type="match status" value="1"/>
</dbReference>
<keyword evidence="10" id="KW-1185">Reference proteome</keyword>
<evidence type="ECO:0000256" key="1">
    <source>
        <dbReference type="ARBA" id="ARBA00004701"/>
    </source>
</evidence>
<evidence type="ECO:0000256" key="7">
    <source>
        <dbReference type="PIRNR" id="PIRNR000124"/>
    </source>
</evidence>
<dbReference type="InterPro" id="IPR013328">
    <property type="entry name" value="6PGD_dom2"/>
</dbReference>
<dbReference type="InterPro" id="IPR036220">
    <property type="entry name" value="UDP-Glc/GDP-Man_DH_C_sf"/>
</dbReference>
<organism evidence="9 10">
    <name type="scientific">Sphingopyxis soli</name>
    <dbReference type="NCBI Taxonomy" id="592051"/>
    <lineage>
        <taxon>Bacteria</taxon>
        <taxon>Pseudomonadati</taxon>
        <taxon>Pseudomonadota</taxon>
        <taxon>Alphaproteobacteria</taxon>
        <taxon>Sphingomonadales</taxon>
        <taxon>Sphingomonadaceae</taxon>
        <taxon>Sphingopyxis</taxon>
    </lineage>
</organism>
<dbReference type="Pfam" id="PF00984">
    <property type="entry name" value="UDPG_MGDP_dh"/>
    <property type="match status" value="1"/>
</dbReference>
<evidence type="ECO:0000256" key="5">
    <source>
        <dbReference type="ARBA" id="ARBA00023027"/>
    </source>
</evidence>
<dbReference type="InterPro" id="IPR028357">
    <property type="entry name" value="UDPglc_DH_bac"/>
</dbReference>
<evidence type="ECO:0000256" key="2">
    <source>
        <dbReference type="ARBA" id="ARBA00006601"/>
    </source>
</evidence>
<dbReference type="InterPro" id="IPR001732">
    <property type="entry name" value="UDP-Glc/GDP-Man_DH_N"/>
</dbReference>
<dbReference type="Gene3D" id="1.10.1040.10">
    <property type="entry name" value="N-(1-d-carboxylethyl)-l-norvaline Dehydrogenase, domain 2"/>
    <property type="match status" value="1"/>
</dbReference>
<dbReference type="PANTHER" id="PTHR43750">
    <property type="entry name" value="UDP-GLUCOSE 6-DEHYDROGENASE TUAD"/>
    <property type="match status" value="1"/>
</dbReference>
<dbReference type="RefSeq" id="WP_215353297.1">
    <property type="nucleotide sequence ID" value="NZ_BAAAFE010000007.1"/>
</dbReference>
<comment type="catalytic activity">
    <reaction evidence="6 7">
        <text>UDP-alpha-D-glucose + 2 NAD(+) + H2O = UDP-alpha-D-glucuronate + 2 NADH + 3 H(+)</text>
        <dbReference type="Rhea" id="RHEA:23596"/>
        <dbReference type="ChEBI" id="CHEBI:15377"/>
        <dbReference type="ChEBI" id="CHEBI:15378"/>
        <dbReference type="ChEBI" id="CHEBI:57540"/>
        <dbReference type="ChEBI" id="CHEBI:57945"/>
        <dbReference type="ChEBI" id="CHEBI:58052"/>
        <dbReference type="ChEBI" id="CHEBI:58885"/>
        <dbReference type="EC" id="1.1.1.22"/>
    </reaction>
</comment>
<name>A0ABN1M5I2_9SPHN</name>
<dbReference type="Pfam" id="PF03721">
    <property type="entry name" value="UDPG_MGDP_dh_N"/>
    <property type="match status" value="1"/>
</dbReference>
<keyword evidence="4 7" id="KW-0560">Oxidoreductase</keyword>
<comment type="caution">
    <text evidence="9">The sequence shown here is derived from an EMBL/GenBank/DDBJ whole genome shotgun (WGS) entry which is preliminary data.</text>
</comment>
<dbReference type="EMBL" id="BAAAFE010000007">
    <property type="protein sequence ID" value="GAA0864168.1"/>
    <property type="molecule type" value="Genomic_DNA"/>
</dbReference>
<evidence type="ECO:0000256" key="3">
    <source>
        <dbReference type="ARBA" id="ARBA00012954"/>
    </source>
</evidence>
<evidence type="ECO:0000259" key="8">
    <source>
        <dbReference type="SMART" id="SM00984"/>
    </source>
</evidence>
<reference evidence="9 10" key="1">
    <citation type="journal article" date="2019" name="Int. J. Syst. Evol. Microbiol.">
        <title>The Global Catalogue of Microorganisms (GCM) 10K type strain sequencing project: providing services to taxonomists for standard genome sequencing and annotation.</title>
        <authorList>
            <consortium name="The Broad Institute Genomics Platform"/>
            <consortium name="The Broad Institute Genome Sequencing Center for Infectious Disease"/>
            <person name="Wu L."/>
            <person name="Ma J."/>
        </authorList>
    </citation>
    <scope>NUCLEOTIDE SEQUENCE [LARGE SCALE GENOMIC DNA]</scope>
    <source>
        <strain evidence="9 10">JCM 15910</strain>
    </source>
</reference>
<dbReference type="InterPro" id="IPR014027">
    <property type="entry name" value="UDP-Glc/GDP-Man_DH_C"/>
</dbReference>
<comment type="pathway">
    <text evidence="1">Nucleotide-sugar biosynthesis; UDP-alpha-D-glucuronate biosynthesis; UDP-alpha-D-glucuronate from UDP-alpha-D-glucose: step 1/1.</text>
</comment>
<dbReference type="SUPFAM" id="SSF48179">
    <property type="entry name" value="6-phosphogluconate dehydrogenase C-terminal domain-like"/>
    <property type="match status" value="1"/>
</dbReference>
<evidence type="ECO:0000313" key="10">
    <source>
        <dbReference type="Proteomes" id="UP001500738"/>
    </source>
</evidence>
<dbReference type="SMART" id="SM00984">
    <property type="entry name" value="UDPG_MGDP_dh_C"/>
    <property type="match status" value="1"/>
</dbReference>
<dbReference type="SUPFAM" id="SSF52413">
    <property type="entry name" value="UDP-glucose/GDP-mannose dehydrogenase C-terminal domain"/>
    <property type="match status" value="1"/>
</dbReference>
<comment type="similarity">
    <text evidence="2 7">Belongs to the UDP-glucose/GDP-mannose dehydrogenase family.</text>
</comment>
<evidence type="ECO:0000256" key="6">
    <source>
        <dbReference type="ARBA" id="ARBA00047473"/>
    </source>
</evidence>
<sequence length="389" mass="42604">MKITVVGTGYVGISNAVLLAQRNRVVALDIDARKVAMINAKTSPIADPEIEAYLATRPLDLVATTDREEAYAGANFVLVATPTDYDPDTNYFNTSTVEAVIADALKFAPQALIVIKSTIPVGFTDRMRAELGSDAIVFSPEFLREGRALYDNLHPSRIIVGDTHPRAGAFARLLLDASLEPATPLLQTGNTEAEAIKLFANTYLAMRVAFFNELDTYAATHGVDSRQVIEGVCLDPRIGSFYNNPSFGYGGYCLPKDTKQMLANYKDVPQNLIAAIVSSNTTRKDFIASEIIKRQPRVVGIHRLAMKAGSDNFRASSILGVMKRVKAKGIEVIVYEPLIEEDRLFNSRVIRDLDAFKAEADVIIANRVTSDLADVEDKVYSRDLFGADS</sequence>
<evidence type="ECO:0000256" key="4">
    <source>
        <dbReference type="ARBA" id="ARBA00023002"/>
    </source>
</evidence>
<dbReference type="Proteomes" id="UP001500738">
    <property type="component" value="Unassembled WGS sequence"/>
</dbReference>
<dbReference type="PANTHER" id="PTHR43750:SF2">
    <property type="entry name" value="UDP-GLUCOSE 6-DEHYDROGENASE"/>
    <property type="match status" value="1"/>
</dbReference>
<protein>
    <recommendedName>
        <fullName evidence="3 7">UDP-glucose 6-dehydrogenase</fullName>
        <ecNumber evidence="3 7">1.1.1.22</ecNumber>
    </recommendedName>
</protein>
<dbReference type="InterPro" id="IPR014026">
    <property type="entry name" value="UDP-Glc/GDP-Man_DH_dimer"/>
</dbReference>
<evidence type="ECO:0000313" key="9">
    <source>
        <dbReference type="EMBL" id="GAA0864168.1"/>
    </source>
</evidence>
<dbReference type="PIRSF" id="PIRSF000124">
    <property type="entry name" value="UDPglc_GDPman_dh"/>
    <property type="match status" value="1"/>
</dbReference>
<dbReference type="Pfam" id="PF03720">
    <property type="entry name" value="UDPG_MGDP_dh_C"/>
    <property type="match status" value="1"/>
</dbReference>
<dbReference type="Gene3D" id="3.40.50.720">
    <property type="entry name" value="NAD(P)-binding Rossmann-like Domain"/>
    <property type="match status" value="2"/>
</dbReference>
<dbReference type="InterPro" id="IPR017476">
    <property type="entry name" value="UDP-Glc/GDP-Man"/>
</dbReference>
<proteinExistence type="inferred from homology"/>
<dbReference type="NCBIfam" id="TIGR03026">
    <property type="entry name" value="NDP-sugDHase"/>
    <property type="match status" value="1"/>
</dbReference>
<keyword evidence="5 7" id="KW-0520">NAD</keyword>
<dbReference type="InterPro" id="IPR008927">
    <property type="entry name" value="6-PGluconate_DH-like_C_sf"/>
</dbReference>
<accession>A0ABN1M5I2</accession>
<dbReference type="SUPFAM" id="SSF51735">
    <property type="entry name" value="NAD(P)-binding Rossmann-fold domains"/>
    <property type="match status" value="1"/>
</dbReference>
<feature type="domain" description="UDP-glucose/GDP-mannose dehydrogenase C-terminal" evidence="8">
    <location>
        <begin position="300"/>
        <end position="387"/>
    </location>
</feature>
<dbReference type="InterPro" id="IPR036291">
    <property type="entry name" value="NAD(P)-bd_dom_sf"/>
</dbReference>
<dbReference type="EC" id="1.1.1.22" evidence="3 7"/>